<feature type="transmembrane region" description="Helical" evidence="6">
    <location>
        <begin position="36"/>
        <end position="54"/>
    </location>
</feature>
<dbReference type="PANTHER" id="PTHR22776:SF92">
    <property type="entry name" value="LD04844P"/>
    <property type="match status" value="1"/>
</dbReference>
<dbReference type="EMBL" id="GEDC01030146">
    <property type="protein sequence ID" value="JAS07152.1"/>
    <property type="molecule type" value="Transcribed_RNA"/>
</dbReference>
<evidence type="ECO:0000259" key="7">
    <source>
        <dbReference type="PROSITE" id="PS51225"/>
    </source>
</evidence>
<proteinExistence type="predicted"/>
<dbReference type="GO" id="GO:0016020">
    <property type="term" value="C:membrane"/>
    <property type="evidence" value="ECO:0007669"/>
    <property type="project" value="UniProtKB-SubCell"/>
</dbReference>
<keyword evidence="3 6" id="KW-1133">Transmembrane helix</keyword>
<name>A0A1B6C0V8_9HEMI</name>
<evidence type="ECO:0000256" key="5">
    <source>
        <dbReference type="PROSITE-ProRule" id="PRU00581"/>
    </source>
</evidence>
<feature type="transmembrane region" description="Helical" evidence="6">
    <location>
        <begin position="66"/>
        <end position="91"/>
    </location>
</feature>
<keyword evidence="2 5" id="KW-0812">Transmembrane</keyword>
<protein>
    <recommendedName>
        <fullName evidence="7">MARVEL domain-containing protein</fullName>
    </recommendedName>
</protein>
<organism evidence="8">
    <name type="scientific">Clastoptera arizonana</name>
    <name type="common">Arizona spittle bug</name>
    <dbReference type="NCBI Taxonomy" id="38151"/>
    <lineage>
        <taxon>Eukaryota</taxon>
        <taxon>Metazoa</taxon>
        <taxon>Ecdysozoa</taxon>
        <taxon>Arthropoda</taxon>
        <taxon>Hexapoda</taxon>
        <taxon>Insecta</taxon>
        <taxon>Pterygota</taxon>
        <taxon>Neoptera</taxon>
        <taxon>Paraneoptera</taxon>
        <taxon>Hemiptera</taxon>
        <taxon>Auchenorrhyncha</taxon>
        <taxon>Cercopoidea</taxon>
        <taxon>Clastopteridae</taxon>
        <taxon>Clastoptera</taxon>
    </lineage>
</organism>
<feature type="transmembrane region" description="Helical" evidence="6">
    <location>
        <begin position="137"/>
        <end position="158"/>
    </location>
</feature>
<accession>A0A1B6C0V8</accession>
<sequence>MMSHTVTVTRTTTSTTTSAIILNTGYCKTLPGILKILQIIGGAICIGIIQYYKSKYNRLFSPSPEVFFLCVATTCFIASSCLLLSCLCSLSTASIISKTLYEFIYHGVAFLLYLAGSAYLLWDARESRNQYYYENHYTVGVIGLVITALYLISTILAYRSYRGA</sequence>
<feature type="domain" description="MARVEL" evidence="7">
    <location>
        <begin position="26"/>
        <end position="162"/>
    </location>
</feature>
<evidence type="ECO:0000313" key="8">
    <source>
        <dbReference type="EMBL" id="JAS07152.1"/>
    </source>
</evidence>
<dbReference type="Pfam" id="PF01284">
    <property type="entry name" value="MARVEL"/>
    <property type="match status" value="1"/>
</dbReference>
<dbReference type="InterPro" id="IPR008253">
    <property type="entry name" value="Marvel"/>
</dbReference>
<gene>
    <name evidence="8" type="ORF">g.11610</name>
</gene>
<feature type="transmembrane region" description="Helical" evidence="6">
    <location>
        <begin position="103"/>
        <end position="122"/>
    </location>
</feature>
<comment type="subcellular location">
    <subcellularLocation>
        <location evidence="1">Membrane</location>
        <topology evidence="1">Multi-pass membrane protein</topology>
    </subcellularLocation>
</comment>
<evidence type="ECO:0000256" key="1">
    <source>
        <dbReference type="ARBA" id="ARBA00004141"/>
    </source>
</evidence>
<evidence type="ECO:0000256" key="6">
    <source>
        <dbReference type="SAM" id="Phobius"/>
    </source>
</evidence>
<dbReference type="AlphaFoldDB" id="A0A1B6C0V8"/>
<dbReference type="PROSITE" id="PS51225">
    <property type="entry name" value="MARVEL"/>
    <property type="match status" value="1"/>
</dbReference>
<reference evidence="8" key="1">
    <citation type="submission" date="2015-12" db="EMBL/GenBank/DDBJ databases">
        <title>De novo transcriptome assembly of four potential Pierce s Disease insect vectors from Arizona vineyards.</title>
        <authorList>
            <person name="Tassone E.E."/>
        </authorList>
    </citation>
    <scope>NUCLEOTIDE SEQUENCE</scope>
</reference>
<evidence type="ECO:0000256" key="3">
    <source>
        <dbReference type="ARBA" id="ARBA00022989"/>
    </source>
</evidence>
<evidence type="ECO:0000256" key="4">
    <source>
        <dbReference type="ARBA" id="ARBA00023136"/>
    </source>
</evidence>
<evidence type="ECO:0000256" key="2">
    <source>
        <dbReference type="ARBA" id="ARBA00022692"/>
    </source>
</evidence>
<keyword evidence="4 5" id="KW-0472">Membrane</keyword>
<dbReference type="InterPro" id="IPR050578">
    <property type="entry name" value="MARVEL-CKLF_proteins"/>
</dbReference>
<dbReference type="PANTHER" id="PTHR22776">
    <property type="entry name" value="MARVEL-CONTAINING POTENTIAL LIPID RAFT-ASSOCIATED PROTEIN"/>
    <property type="match status" value="1"/>
</dbReference>